<dbReference type="AlphaFoldDB" id="A0A2Z4JAJ9"/>
<organism evidence="1 2">
    <name type="scientific">Streptomyces cadmiisoli</name>
    <dbReference type="NCBI Taxonomy" id="2184053"/>
    <lineage>
        <taxon>Bacteria</taxon>
        <taxon>Bacillati</taxon>
        <taxon>Actinomycetota</taxon>
        <taxon>Actinomycetes</taxon>
        <taxon>Kitasatosporales</taxon>
        <taxon>Streptomycetaceae</taxon>
        <taxon>Streptomyces</taxon>
        <taxon>Streptomyces aurantiacus group</taxon>
    </lineage>
</organism>
<keyword evidence="2" id="KW-1185">Reference proteome</keyword>
<reference evidence="1 2" key="1">
    <citation type="journal article" date="2019" name="Int. J. Syst. Evol. Microbiol.">
        <title>Streptomyces cadmiisoli sp. nov., a novel actinomycete isolated from cadmium-contaminated soil.</title>
        <authorList>
            <person name="Li K."/>
            <person name="Tang X."/>
            <person name="Zhao J."/>
            <person name="Guo Y."/>
            <person name="Tang Y."/>
            <person name="Gao J."/>
        </authorList>
    </citation>
    <scope>NUCLEOTIDE SEQUENCE [LARGE SCALE GENOMIC DNA]</scope>
    <source>
        <strain evidence="1 2">ZFG47</strain>
    </source>
</reference>
<dbReference type="Proteomes" id="UP000249616">
    <property type="component" value="Chromosome"/>
</dbReference>
<dbReference type="KEGG" id="scad:DN051_39490"/>
<evidence type="ECO:0000313" key="1">
    <source>
        <dbReference type="EMBL" id="AWW41957.1"/>
    </source>
</evidence>
<protein>
    <submittedName>
        <fullName evidence="1">Uncharacterized protein</fullName>
    </submittedName>
</protein>
<sequence length="97" mass="10735">MRYQYRRGETDSWKDIPAQDVRRKADGTTLAAWPAGVTSGNAEALSWNVTDTLTEDGPVDARAVFTDGTASMPPRQLTSRWSAMQVRHPVRKSGQAE</sequence>
<evidence type="ECO:0000313" key="2">
    <source>
        <dbReference type="Proteomes" id="UP000249616"/>
    </source>
</evidence>
<gene>
    <name evidence="1" type="ORF">DN051_39490</name>
</gene>
<dbReference type="EMBL" id="CP030073">
    <property type="protein sequence ID" value="AWW41957.1"/>
    <property type="molecule type" value="Genomic_DNA"/>
</dbReference>
<accession>A0A2Z4JAJ9</accession>
<name>A0A2Z4JAJ9_9ACTN</name>
<proteinExistence type="predicted"/>
<dbReference type="RefSeq" id="WP_112441767.1">
    <property type="nucleotide sequence ID" value="NZ_CP030073.1"/>
</dbReference>